<dbReference type="Proteomes" id="UP000635606">
    <property type="component" value="Unassembled WGS sequence"/>
</dbReference>
<dbReference type="GO" id="GO:0071949">
    <property type="term" value="F:FAD binding"/>
    <property type="evidence" value="ECO:0007669"/>
    <property type="project" value="InterPro"/>
</dbReference>
<proteinExistence type="predicted"/>
<protein>
    <recommendedName>
        <fullName evidence="1">FAD-binding domain-containing protein</fullName>
    </recommendedName>
</protein>
<name>A0A8J4EGW0_9ACTN</name>
<feature type="domain" description="FAD-binding" evidence="1">
    <location>
        <begin position="14"/>
        <end position="342"/>
    </location>
</feature>
<dbReference type="RefSeq" id="WP_203933892.1">
    <property type="nucleotide sequence ID" value="NZ_BOPH01000129.1"/>
</dbReference>
<evidence type="ECO:0000313" key="2">
    <source>
        <dbReference type="EMBL" id="GIJ74083.1"/>
    </source>
</evidence>
<dbReference type="EMBL" id="BOPH01000129">
    <property type="protein sequence ID" value="GIJ74083.1"/>
    <property type="molecule type" value="Genomic_DNA"/>
</dbReference>
<evidence type="ECO:0000259" key="1">
    <source>
        <dbReference type="Pfam" id="PF01494"/>
    </source>
</evidence>
<dbReference type="SUPFAM" id="SSF51905">
    <property type="entry name" value="FAD/NAD(P)-binding domain"/>
    <property type="match status" value="1"/>
</dbReference>
<dbReference type="InterPro" id="IPR002938">
    <property type="entry name" value="FAD-bd"/>
</dbReference>
<evidence type="ECO:0000313" key="3">
    <source>
        <dbReference type="Proteomes" id="UP000635606"/>
    </source>
</evidence>
<dbReference type="InterPro" id="IPR036188">
    <property type="entry name" value="FAD/NAD-bd_sf"/>
</dbReference>
<dbReference type="PRINTS" id="PR00420">
    <property type="entry name" value="RNGMNOXGNASE"/>
</dbReference>
<organism evidence="2 3">
    <name type="scientific">Virgisporangium ochraceum</name>
    <dbReference type="NCBI Taxonomy" id="65505"/>
    <lineage>
        <taxon>Bacteria</taxon>
        <taxon>Bacillati</taxon>
        <taxon>Actinomycetota</taxon>
        <taxon>Actinomycetes</taxon>
        <taxon>Micromonosporales</taxon>
        <taxon>Micromonosporaceae</taxon>
        <taxon>Virgisporangium</taxon>
    </lineage>
</organism>
<dbReference type="Pfam" id="PF01494">
    <property type="entry name" value="FAD_binding_3"/>
    <property type="match status" value="1"/>
</dbReference>
<dbReference type="InterPro" id="IPR053212">
    <property type="entry name" value="DHP_3-monooxygenase"/>
</dbReference>
<reference evidence="2" key="1">
    <citation type="submission" date="2021-01" db="EMBL/GenBank/DDBJ databases">
        <title>Whole genome shotgun sequence of Virgisporangium ochraceum NBRC 16418.</title>
        <authorList>
            <person name="Komaki H."/>
            <person name="Tamura T."/>
        </authorList>
    </citation>
    <scope>NUCLEOTIDE SEQUENCE</scope>
    <source>
        <strain evidence="2">NBRC 16418</strain>
    </source>
</reference>
<accession>A0A8J4EGW0</accession>
<dbReference type="PANTHER" id="PTHR47469">
    <property type="entry name" value="MONOOXYGENASE-LIKE"/>
    <property type="match status" value="1"/>
</dbReference>
<sequence length="397" mass="42154">MGTEHHHPTGPRRLSVAVVGGSLTGPATALLLLQAGFEHVTVYEAVPDARPQTGGLLTVEHSTLDVLDRLGVDQSEFVHVRSERIVHTRIRDGRTETTHRVYPGRYTTWPLLHTALARRLPPAVVHSGHRVTDLRTNHGMPTLHFADGSVSRADVVVFADGRASTGRALLEPDRRMRYAGYVAHRGTAPTVAGLAHFERFEPCPGVQFNVAPLPDGADWTLYLDATPAEYTRLFGASPQRRPFVLPHHVGPEARDHVDVAAAGTLTAAQAAVVHTTTVRTAVAVADIEPPRQMVWPVGDGYAALLGDALAPVRPHTARGVNNGIEQAAGLVAALTQVAKYGADLGGALTGWQRRHLPAAVASVRLGPVIGGRLGLGVGANTRPAPEATVPAIAGSHR</sequence>
<comment type="caution">
    <text evidence="2">The sequence shown here is derived from an EMBL/GenBank/DDBJ whole genome shotgun (WGS) entry which is preliminary data.</text>
</comment>
<dbReference type="PANTHER" id="PTHR47469:SF2">
    <property type="entry name" value="OS06G0597600 PROTEIN"/>
    <property type="match status" value="1"/>
</dbReference>
<dbReference type="AlphaFoldDB" id="A0A8J4EGW0"/>
<gene>
    <name evidence="2" type="ORF">Voc01_090000</name>
</gene>
<dbReference type="Gene3D" id="3.50.50.60">
    <property type="entry name" value="FAD/NAD(P)-binding domain"/>
    <property type="match status" value="1"/>
</dbReference>
<keyword evidence="3" id="KW-1185">Reference proteome</keyword>